<keyword evidence="1" id="KW-0472">Membrane</keyword>
<evidence type="ECO:0000313" key="2">
    <source>
        <dbReference type="EMBL" id="CAD2173143.1"/>
    </source>
</evidence>
<accession>A0A6V7VE52</accession>
<organism evidence="2 3">
    <name type="scientific">Meloidogyne enterolobii</name>
    <name type="common">Root-knot nematode worm</name>
    <name type="synonym">Meloidogyne mayaguensis</name>
    <dbReference type="NCBI Taxonomy" id="390850"/>
    <lineage>
        <taxon>Eukaryota</taxon>
        <taxon>Metazoa</taxon>
        <taxon>Ecdysozoa</taxon>
        <taxon>Nematoda</taxon>
        <taxon>Chromadorea</taxon>
        <taxon>Rhabditida</taxon>
        <taxon>Tylenchina</taxon>
        <taxon>Tylenchomorpha</taxon>
        <taxon>Tylenchoidea</taxon>
        <taxon>Meloidogynidae</taxon>
        <taxon>Meloidogyninae</taxon>
        <taxon>Meloidogyne</taxon>
    </lineage>
</organism>
<dbReference type="Proteomes" id="UP000580250">
    <property type="component" value="Unassembled WGS sequence"/>
</dbReference>
<dbReference type="EMBL" id="CAJEWN010000213">
    <property type="protein sequence ID" value="CAD2173143.1"/>
    <property type="molecule type" value="Genomic_DNA"/>
</dbReference>
<reference evidence="2 3" key="1">
    <citation type="submission" date="2020-08" db="EMBL/GenBank/DDBJ databases">
        <authorList>
            <person name="Koutsovoulos G."/>
            <person name="Danchin GJ E."/>
        </authorList>
    </citation>
    <scope>NUCLEOTIDE SEQUENCE [LARGE SCALE GENOMIC DNA]</scope>
</reference>
<keyword evidence="1" id="KW-1133">Transmembrane helix</keyword>
<dbReference type="AlphaFoldDB" id="A0A6V7VE52"/>
<protein>
    <submittedName>
        <fullName evidence="2">Uncharacterized protein</fullName>
    </submittedName>
</protein>
<feature type="transmembrane region" description="Helical" evidence="1">
    <location>
        <begin position="38"/>
        <end position="57"/>
    </location>
</feature>
<evidence type="ECO:0000313" key="3">
    <source>
        <dbReference type="Proteomes" id="UP000580250"/>
    </source>
</evidence>
<proteinExistence type="predicted"/>
<gene>
    <name evidence="2" type="ORF">MENT_LOCUS24733</name>
</gene>
<evidence type="ECO:0000256" key="1">
    <source>
        <dbReference type="SAM" id="Phobius"/>
    </source>
</evidence>
<keyword evidence="1" id="KW-0812">Transmembrane</keyword>
<comment type="caution">
    <text evidence="2">The sequence shown here is derived from an EMBL/GenBank/DDBJ whole genome shotgun (WGS) entry which is preliminary data.</text>
</comment>
<name>A0A6V7VE52_MELEN</name>
<sequence length="60" mass="7109">MVVLFCSFTLTLTAATLFHLIPSRNDLLFFSTQFLLDFFSFHSFLVHTFLLFCTFLFKIF</sequence>